<sequence length="381" mass="40899">MPSEDAAPQLDVDQILADPGVRIVVCCGAGGVGKTTTAAALALRAAEQHGRRTVVLTIDPARRLAQSLGLSELDNTPRQVKGIDVEATGGELHAMMLDMKRTFDDVVLQHTDPAKAAEIFANPFYQAMSSTFAGTQEYMAMEKLGQLHARGEWDLIVVDTPPSRSALDFLDAPARLSRFLDGRMLRLLLAPARTGGRSMFSFVTASFGMFSKVVQKVIGAQLLTDLSGFVAALDSMFGGFRQRAEQTYRILQARETAFLLVAAPEPDAVREAAYFAGRLREESMPLAGLVLNRVHRPAATLDAAKSLAAAERLDGLGDHEGVAEVLRAHAELMQLAAREQRVAARFTEAFPAVPAVSVTAQPADVHDVDGLRTIGAAISRP</sequence>
<dbReference type="AlphaFoldDB" id="A0A1C5GQG3"/>
<dbReference type="PANTHER" id="PTHR10803">
    <property type="entry name" value="ARSENICAL PUMP-DRIVING ATPASE ARSENITE-TRANSLOCATING ATPASE"/>
    <property type="match status" value="1"/>
</dbReference>
<evidence type="ECO:0000313" key="2">
    <source>
        <dbReference type="EMBL" id="SCG36012.1"/>
    </source>
</evidence>
<dbReference type="Gene3D" id="3.40.50.300">
    <property type="entry name" value="P-loop containing nucleotide triphosphate hydrolases"/>
    <property type="match status" value="1"/>
</dbReference>
<organism evidence="2 3">
    <name type="scientific">Micromonospora siamensis</name>
    <dbReference type="NCBI Taxonomy" id="299152"/>
    <lineage>
        <taxon>Bacteria</taxon>
        <taxon>Bacillati</taxon>
        <taxon>Actinomycetota</taxon>
        <taxon>Actinomycetes</taxon>
        <taxon>Micromonosporales</taxon>
        <taxon>Micromonosporaceae</taxon>
        <taxon>Micromonospora</taxon>
    </lineage>
</organism>
<dbReference type="GO" id="GO:0005524">
    <property type="term" value="F:ATP binding"/>
    <property type="evidence" value="ECO:0007669"/>
    <property type="project" value="InterPro"/>
</dbReference>
<dbReference type="SUPFAM" id="SSF52540">
    <property type="entry name" value="P-loop containing nucleoside triphosphate hydrolases"/>
    <property type="match status" value="1"/>
</dbReference>
<accession>A0A1C5GQG3</accession>
<feature type="domain" description="ArsA/GET3 Anion-transporting ATPase-like" evidence="1">
    <location>
        <begin position="22"/>
        <end position="294"/>
    </location>
</feature>
<dbReference type="Pfam" id="PF02374">
    <property type="entry name" value="ArsA_ATPase"/>
    <property type="match status" value="1"/>
</dbReference>
<dbReference type="GO" id="GO:0016887">
    <property type="term" value="F:ATP hydrolysis activity"/>
    <property type="evidence" value="ECO:0007669"/>
    <property type="project" value="InterPro"/>
</dbReference>
<evidence type="ECO:0000259" key="1">
    <source>
        <dbReference type="Pfam" id="PF02374"/>
    </source>
</evidence>
<dbReference type="InterPro" id="IPR025723">
    <property type="entry name" value="ArsA/GET3_ATPase-like"/>
</dbReference>
<gene>
    <name evidence="2" type="ORF">GA0074704_0302</name>
</gene>
<dbReference type="PANTHER" id="PTHR10803:SF26">
    <property type="entry name" value="ANION TRANSPORTER ATPASE-RELATED"/>
    <property type="match status" value="1"/>
</dbReference>
<dbReference type="InterPro" id="IPR027417">
    <property type="entry name" value="P-loop_NTPase"/>
</dbReference>
<dbReference type="EMBL" id="LT607751">
    <property type="protein sequence ID" value="SCG36012.1"/>
    <property type="molecule type" value="Genomic_DNA"/>
</dbReference>
<name>A0A1C5GQG3_9ACTN</name>
<reference evidence="2 3" key="1">
    <citation type="submission" date="2016-06" db="EMBL/GenBank/DDBJ databases">
        <authorList>
            <person name="Kjaerup R.B."/>
            <person name="Dalgaard T.S."/>
            <person name="Juul-Madsen H.R."/>
        </authorList>
    </citation>
    <scope>NUCLEOTIDE SEQUENCE [LARGE SCALE GENOMIC DNA]</scope>
    <source>
        <strain evidence="2 3">DSM 45097</strain>
    </source>
</reference>
<dbReference type="Proteomes" id="UP000198210">
    <property type="component" value="Chromosome I"/>
</dbReference>
<protein>
    <submittedName>
        <fullName evidence="2">Anion-transporting ATPase, ArsA/GET3 family</fullName>
    </submittedName>
</protein>
<keyword evidence="3" id="KW-1185">Reference proteome</keyword>
<proteinExistence type="predicted"/>
<evidence type="ECO:0000313" key="3">
    <source>
        <dbReference type="Proteomes" id="UP000198210"/>
    </source>
</evidence>
<dbReference type="InterPro" id="IPR016300">
    <property type="entry name" value="ATPase_ArsA/GET3"/>
</dbReference>